<organism evidence="1 2">
    <name type="scientific">Aquipluma nitroreducens</name>
    <dbReference type="NCBI Taxonomy" id="2010828"/>
    <lineage>
        <taxon>Bacteria</taxon>
        <taxon>Pseudomonadati</taxon>
        <taxon>Bacteroidota</taxon>
        <taxon>Bacteroidia</taxon>
        <taxon>Marinilabiliales</taxon>
        <taxon>Prolixibacteraceae</taxon>
        <taxon>Aquipluma</taxon>
    </lineage>
</organism>
<dbReference type="Proteomes" id="UP001193389">
    <property type="component" value="Chromosome"/>
</dbReference>
<evidence type="ECO:0000313" key="1">
    <source>
        <dbReference type="EMBL" id="BBE20066.1"/>
    </source>
</evidence>
<protein>
    <submittedName>
        <fullName evidence="1">Uncharacterized protein</fullName>
    </submittedName>
</protein>
<dbReference type="InterPro" id="IPR029032">
    <property type="entry name" value="AhpD-like"/>
</dbReference>
<sequence>MRKGTSKEEIIEVIWIASEMREVAASEHAAAALDEMI</sequence>
<evidence type="ECO:0000313" key="2">
    <source>
        <dbReference type="Proteomes" id="UP001193389"/>
    </source>
</evidence>
<keyword evidence="2" id="KW-1185">Reference proteome</keyword>
<dbReference type="AlphaFoldDB" id="A0A5K7SF20"/>
<accession>A0A5K7SF20</accession>
<dbReference type="EMBL" id="AP018694">
    <property type="protein sequence ID" value="BBE20066.1"/>
    <property type="molecule type" value="Genomic_DNA"/>
</dbReference>
<reference evidence="1" key="1">
    <citation type="journal article" date="2020" name="Int. J. Syst. Evol. Microbiol.">
        <title>Aquipluma nitroreducens gen. nov. sp. nov., a novel facultatively anaerobic bacterium isolated from a freshwater lake.</title>
        <authorList>
            <person name="Watanabe M."/>
            <person name="Kojima H."/>
            <person name="Fukui M."/>
        </authorList>
    </citation>
    <scope>NUCLEOTIDE SEQUENCE</scope>
    <source>
        <strain evidence="1">MeG22</strain>
    </source>
</reference>
<dbReference type="KEGG" id="anf:AQPE_4257"/>
<name>A0A5K7SF20_9BACT</name>
<gene>
    <name evidence="1" type="ORF">AQPE_4257</name>
</gene>
<dbReference type="SUPFAM" id="SSF69118">
    <property type="entry name" value="AhpD-like"/>
    <property type="match status" value="1"/>
</dbReference>
<proteinExistence type="predicted"/>